<proteinExistence type="predicted"/>
<dbReference type="AlphaFoldDB" id="A0A6A5W376"/>
<organism evidence="1 2">
    <name type="scientific">Amniculicola lignicola CBS 123094</name>
    <dbReference type="NCBI Taxonomy" id="1392246"/>
    <lineage>
        <taxon>Eukaryota</taxon>
        <taxon>Fungi</taxon>
        <taxon>Dikarya</taxon>
        <taxon>Ascomycota</taxon>
        <taxon>Pezizomycotina</taxon>
        <taxon>Dothideomycetes</taxon>
        <taxon>Pleosporomycetidae</taxon>
        <taxon>Pleosporales</taxon>
        <taxon>Amniculicolaceae</taxon>
        <taxon>Amniculicola</taxon>
    </lineage>
</organism>
<protein>
    <submittedName>
        <fullName evidence="1">Uncharacterized protein</fullName>
    </submittedName>
</protein>
<accession>A0A6A5W376</accession>
<gene>
    <name evidence="1" type="ORF">P154DRAFT_609126</name>
</gene>
<keyword evidence="2" id="KW-1185">Reference proteome</keyword>
<reference evidence="1" key="1">
    <citation type="journal article" date="2020" name="Stud. Mycol.">
        <title>101 Dothideomycetes genomes: a test case for predicting lifestyles and emergence of pathogens.</title>
        <authorList>
            <person name="Haridas S."/>
            <person name="Albert R."/>
            <person name="Binder M."/>
            <person name="Bloem J."/>
            <person name="Labutti K."/>
            <person name="Salamov A."/>
            <person name="Andreopoulos B."/>
            <person name="Baker S."/>
            <person name="Barry K."/>
            <person name="Bills G."/>
            <person name="Bluhm B."/>
            <person name="Cannon C."/>
            <person name="Castanera R."/>
            <person name="Culley D."/>
            <person name="Daum C."/>
            <person name="Ezra D."/>
            <person name="Gonzalez J."/>
            <person name="Henrissat B."/>
            <person name="Kuo A."/>
            <person name="Liang C."/>
            <person name="Lipzen A."/>
            <person name="Lutzoni F."/>
            <person name="Magnuson J."/>
            <person name="Mondo S."/>
            <person name="Nolan M."/>
            <person name="Ohm R."/>
            <person name="Pangilinan J."/>
            <person name="Park H.-J."/>
            <person name="Ramirez L."/>
            <person name="Alfaro M."/>
            <person name="Sun H."/>
            <person name="Tritt A."/>
            <person name="Yoshinaga Y."/>
            <person name="Zwiers L.-H."/>
            <person name="Turgeon B."/>
            <person name="Goodwin S."/>
            <person name="Spatafora J."/>
            <person name="Crous P."/>
            <person name="Grigoriev I."/>
        </authorList>
    </citation>
    <scope>NUCLEOTIDE SEQUENCE</scope>
    <source>
        <strain evidence="1">CBS 123094</strain>
    </source>
</reference>
<evidence type="ECO:0000313" key="1">
    <source>
        <dbReference type="EMBL" id="KAF1996250.1"/>
    </source>
</evidence>
<dbReference type="Proteomes" id="UP000799779">
    <property type="component" value="Unassembled WGS sequence"/>
</dbReference>
<name>A0A6A5W376_9PLEO</name>
<evidence type="ECO:0000313" key="2">
    <source>
        <dbReference type="Proteomes" id="UP000799779"/>
    </source>
</evidence>
<sequence length="117" mass="13382">MELQLNVFDGANKEVFHKEFHKATRGKTESISNGEIPMNYLISVKIGWQEHSERNWTKWPLVLKINGTTEVTSKDTDKSKKPYCEVGGWDDGSGKLYACAFTGLCTHTRDMDCYWVC</sequence>
<dbReference type="EMBL" id="ML977627">
    <property type="protein sequence ID" value="KAF1996250.1"/>
    <property type="molecule type" value="Genomic_DNA"/>
</dbReference>